<dbReference type="GO" id="GO:0050380">
    <property type="term" value="F:undecaprenyl-diphosphatase activity"/>
    <property type="evidence" value="ECO:0007669"/>
    <property type="project" value="UniProtKB-EC"/>
</dbReference>
<evidence type="ECO:0000256" key="11">
    <source>
        <dbReference type="ARBA" id="ARBA00032707"/>
    </source>
</evidence>
<dbReference type="InterPro" id="IPR003824">
    <property type="entry name" value="UppP"/>
</dbReference>
<protein>
    <recommendedName>
        <fullName evidence="4">Undecaprenyl-diphosphatase</fullName>
        <ecNumber evidence="3">3.6.1.27</ecNumber>
    </recommendedName>
    <alternativeName>
        <fullName evidence="12">Bacitracin resistance protein</fullName>
    </alternativeName>
    <alternativeName>
        <fullName evidence="11">Undecaprenyl pyrophosphate phosphatase</fullName>
    </alternativeName>
</protein>
<keyword evidence="7" id="KW-0378">Hydrolase</keyword>
<evidence type="ECO:0000256" key="1">
    <source>
        <dbReference type="ARBA" id="ARBA00004651"/>
    </source>
</evidence>
<keyword evidence="14" id="KW-0808">Transferase</keyword>
<evidence type="ECO:0000256" key="4">
    <source>
        <dbReference type="ARBA" id="ARBA00021581"/>
    </source>
</evidence>
<evidence type="ECO:0000256" key="7">
    <source>
        <dbReference type="ARBA" id="ARBA00022801"/>
    </source>
</evidence>
<evidence type="ECO:0000256" key="6">
    <source>
        <dbReference type="ARBA" id="ARBA00022692"/>
    </source>
</evidence>
<name>M6GML4_LEPIR</name>
<comment type="similarity">
    <text evidence="2">Belongs to the UppP family.</text>
</comment>
<comment type="catalytic activity">
    <reaction evidence="13">
        <text>di-trans,octa-cis-undecaprenyl diphosphate + H2O = di-trans,octa-cis-undecaprenyl phosphate + phosphate + H(+)</text>
        <dbReference type="Rhea" id="RHEA:28094"/>
        <dbReference type="ChEBI" id="CHEBI:15377"/>
        <dbReference type="ChEBI" id="CHEBI:15378"/>
        <dbReference type="ChEBI" id="CHEBI:43474"/>
        <dbReference type="ChEBI" id="CHEBI:58405"/>
        <dbReference type="ChEBI" id="CHEBI:60392"/>
        <dbReference type="EC" id="3.6.1.27"/>
    </reaction>
</comment>
<dbReference type="PANTHER" id="PTHR30622">
    <property type="entry name" value="UNDECAPRENYL-DIPHOSPHATASE"/>
    <property type="match status" value="1"/>
</dbReference>
<evidence type="ECO:0000256" key="10">
    <source>
        <dbReference type="ARBA" id="ARBA00023251"/>
    </source>
</evidence>
<comment type="subcellular location">
    <subcellularLocation>
        <location evidence="1">Cell membrane</location>
        <topology evidence="1">Multi-pass membrane protein</topology>
    </subcellularLocation>
</comment>
<evidence type="ECO:0000313" key="14">
    <source>
        <dbReference type="EMBL" id="EMM84587.1"/>
    </source>
</evidence>
<organism evidence="14 15">
    <name type="scientific">Leptospira interrogans str. 2006001854</name>
    <dbReference type="NCBI Taxonomy" id="1001590"/>
    <lineage>
        <taxon>Bacteria</taxon>
        <taxon>Pseudomonadati</taxon>
        <taxon>Spirochaetota</taxon>
        <taxon>Spirochaetia</taxon>
        <taxon>Leptospirales</taxon>
        <taxon>Leptospiraceae</taxon>
        <taxon>Leptospira</taxon>
    </lineage>
</organism>
<evidence type="ECO:0000256" key="5">
    <source>
        <dbReference type="ARBA" id="ARBA00022475"/>
    </source>
</evidence>
<dbReference type="Pfam" id="PF02673">
    <property type="entry name" value="BacA"/>
    <property type="match status" value="1"/>
</dbReference>
<dbReference type="GO" id="GO:0016301">
    <property type="term" value="F:kinase activity"/>
    <property type="evidence" value="ECO:0007669"/>
    <property type="project" value="UniProtKB-KW"/>
</dbReference>
<evidence type="ECO:0000313" key="15">
    <source>
        <dbReference type="Proteomes" id="UP000012128"/>
    </source>
</evidence>
<keyword evidence="6" id="KW-0812">Transmembrane</keyword>
<dbReference type="Proteomes" id="UP000012128">
    <property type="component" value="Unassembled WGS sequence"/>
</dbReference>
<dbReference type="GO" id="GO:0005886">
    <property type="term" value="C:plasma membrane"/>
    <property type="evidence" value="ECO:0007669"/>
    <property type="project" value="UniProtKB-SubCell"/>
</dbReference>
<dbReference type="EC" id="3.6.1.27" evidence="3"/>
<keyword evidence="5" id="KW-1003">Cell membrane</keyword>
<dbReference type="GO" id="GO:0046677">
    <property type="term" value="P:response to antibiotic"/>
    <property type="evidence" value="ECO:0007669"/>
    <property type="project" value="UniProtKB-KW"/>
</dbReference>
<evidence type="ECO:0000256" key="13">
    <source>
        <dbReference type="ARBA" id="ARBA00047594"/>
    </source>
</evidence>
<reference evidence="14 15" key="1">
    <citation type="submission" date="2013-01" db="EMBL/GenBank/DDBJ databases">
        <authorList>
            <person name="Harkins D.M."/>
            <person name="Durkin A.S."/>
            <person name="Brinkac L.M."/>
            <person name="Haft D.H."/>
            <person name="Selengut J.D."/>
            <person name="Sanka R."/>
            <person name="DePew J."/>
            <person name="Purushe J."/>
            <person name="Hospenthal D.R."/>
            <person name="Murray C.K."/>
            <person name="Pimentel G."/>
            <person name="Wasfy M."/>
            <person name="Parker T."/>
            <person name="Miller R.S."/>
            <person name="Vinetz J.M."/>
            <person name="Sutton G.G."/>
            <person name="Nierman W.C."/>
            <person name="Fouts D.E."/>
        </authorList>
    </citation>
    <scope>NUCLEOTIDE SEQUENCE [LARGE SCALE GENOMIC DNA]</scope>
    <source>
        <strain evidence="14 15">2006001854</strain>
    </source>
</reference>
<comment type="caution">
    <text evidence="14">The sequence shown here is derived from an EMBL/GenBank/DDBJ whole genome shotgun (WGS) entry which is preliminary data.</text>
</comment>
<dbReference type="EMBL" id="AFLW02000008">
    <property type="protein sequence ID" value="EMM84587.1"/>
    <property type="molecule type" value="Genomic_DNA"/>
</dbReference>
<keyword evidence="9" id="KW-0472">Membrane</keyword>
<evidence type="ECO:0000256" key="2">
    <source>
        <dbReference type="ARBA" id="ARBA00010621"/>
    </source>
</evidence>
<evidence type="ECO:0000256" key="12">
    <source>
        <dbReference type="ARBA" id="ARBA00032932"/>
    </source>
</evidence>
<evidence type="ECO:0000256" key="3">
    <source>
        <dbReference type="ARBA" id="ARBA00012374"/>
    </source>
</evidence>
<dbReference type="AlphaFoldDB" id="M6GML4"/>
<keyword evidence="14" id="KW-0418">Kinase</keyword>
<sequence length="72" mass="8036">MVFSSKTGRKKSIGFKDSILIGIFQCMALIPGMSRSAATIITARFLGKDTKSSAEFSFFLPFRFFLQQGFIN</sequence>
<evidence type="ECO:0000256" key="8">
    <source>
        <dbReference type="ARBA" id="ARBA00022989"/>
    </source>
</evidence>
<evidence type="ECO:0000256" key="9">
    <source>
        <dbReference type="ARBA" id="ARBA00023136"/>
    </source>
</evidence>
<proteinExistence type="inferred from homology"/>
<keyword evidence="8" id="KW-1133">Transmembrane helix</keyword>
<accession>M6GML4</accession>
<gene>
    <name evidence="14" type="ORF">LEP1GSC037_4304</name>
</gene>
<dbReference type="PANTHER" id="PTHR30622:SF3">
    <property type="entry name" value="UNDECAPRENYL-DIPHOSPHATASE"/>
    <property type="match status" value="1"/>
</dbReference>
<keyword evidence="10" id="KW-0046">Antibiotic resistance</keyword>